<dbReference type="InterPro" id="IPR032508">
    <property type="entry name" value="FecR_C"/>
</dbReference>
<dbReference type="Gene3D" id="3.55.50.30">
    <property type="match status" value="1"/>
</dbReference>
<evidence type="ECO:0000259" key="3">
    <source>
        <dbReference type="Pfam" id="PF16344"/>
    </source>
</evidence>
<comment type="caution">
    <text evidence="4">The sequence shown here is derived from an EMBL/GenBank/DDBJ whole genome shotgun (WGS) entry which is preliminary data.</text>
</comment>
<feature type="domain" description="FecR protein" evidence="2">
    <location>
        <begin position="139"/>
        <end position="230"/>
    </location>
</feature>
<dbReference type="OrthoDB" id="1099916at2"/>
<name>A0A2W7RPG0_9BACT</name>
<keyword evidence="1" id="KW-0472">Membrane</keyword>
<accession>A0A2W7RPG0</accession>
<keyword evidence="1" id="KW-0812">Transmembrane</keyword>
<dbReference type="PANTHER" id="PTHR30273">
    <property type="entry name" value="PERIPLASMIC SIGNAL SENSOR AND SIGMA FACTOR ACTIVATOR FECR-RELATED"/>
    <property type="match status" value="1"/>
</dbReference>
<keyword evidence="5" id="KW-1185">Reference proteome</keyword>
<dbReference type="EMBL" id="QKZT01000007">
    <property type="protein sequence ID" value="PZX52645.1"/>
    <property type="molecule type" value="Genomic_DNA"/>
</dbReference>
<dbReference type="AlphaFoldDB" id="A0A2W7RPG0"/>
<keyword evidence="1" id="KW-1133">Transmembrane helix</keyword>
<feature type="domain" description="Protein FecR C-terminal" evidence="3">
    <location>
        <begin position="275"/>
        <end position="343"/>
    </location>
</feature>
<organism evidence="4 5">
    <name type="scientific">Algoriphagus chordae</name>
    <dbReference type="NCBI Taxonomy" id="237019"/>
    <lineage>
        <taxon>Bacteria</taxon>
        <taxon>Pseudomonadati</taxon>
        <taxon>Bacteroidota</taxon>
        <taxon>Cytophagia</taxon>
        <taxon>Cytophagales</taxon>
        <taxon>Cyclobacteriaceae</taxon>
        <taxon>Algoriphagus</taxon>
    </lineage>
</organism>
<dbReference type="Gene3D" id="2.60.120.1440">
    <property type="match status" value="1"/>
</dbReference>
<dbReference type="GO" id="GO:0016989">
    <property type="term" value="F:sigma factor antagonist activity"/>
    <property type="evidence" value="ECO:0007669"/>
    <property type="project" value="TreeGrafter"/>
</dbReference>
<dbReference type="InterPro" id="IPR012373">
    <property type="entry name" value="Ferrdict_sens_TM"/>
</dbReference>
<dbReference type="Pfam" id="PF04773">
    <property type="entry name" value="FecR"/>
    <property type="match status" value="1"/>
</dbReference>
<gene>
    <name evidence="4" type="ORF">LV85_01947</name>
</gene>
<proteinExistence type="predicted"/>
<dbReference type="Proteomes" id="UP000248882">
    <property type="component" value="Unassembled WGS sequence"/>
</dbReference>
<evidence type="ECO:0000313" key="5">
    <source>
        <dbReference type="Proteomes" id="UP000248882"/>
    </source>
</evidence>
<protein>
    <submittedName>
        <fullName evidence="4">FecR family protein</fullName>
    </submittedName>
</protein>
<reference evidence="4 5" key="1">
    <citation type="submission" date="2018-06" db="EMBL/GenBank/DDBJ databases">
        <title>Genomic Encyclopedia of Archaeal and Bacterial Type Strains, Phase II (KMG-II): from individual species to whole genera.</title>
        <authorList>
            <person name="Goeker M."/>
        </authorList>
    </citation>
    <scope>NUCLEOTIDE SEQUENCE [LARGE SCALE GENOMIC DNA]</scope>
    <source>
        <strain evidence="4 5">DSM 19830</strain>
    </source>
</reference>
<dbReference type="Pfam" id="PF16344">
    <property type="entry name" value="FecR_C"/>
    <property type="match status" value="1"/>
</dbReference>
<dbReference type="PIRSF" id="PIRSF018266">
    <property type="entry name" value="FecR"/>
    <property type="match status" value="1"/>
</dbReference>
<dbReference type="PANTHER" id="PTHR30273:SF2">
    <property type="entry name" value="PROTEIN FECR"/>
    <property type="match status" value="1"/>
</dbReference>
<evidence type="ECO:0000313" key="4">
    <source>
        <dbReference type="EMBL" id="PZX52645.1"/>
    </source>
</evidence>
<sequence length="347" mass="39780">MSEIADLLEDLEFIRWVKYPDNELTIYWKSWIDANPNRIEDVKLAKEIILGFQFPAPTASSEYKKEVLAKILRTKGKDPEEQPLLIKPIQKGKQRESRQYLKVAAILAGIFFLSILLLNLNYDTQNEEILSNVNWISKSTKPGEKLNFRLPDQTVVWLNSGSSLEFPETFDSTVRLVKLKGEGFFEVSENAEQPFIVISDSLITTAVGTSFNINSKNTEEIRVSLVTGKVAIKYQIDSSKFFLSPGEELTYETAINKGKVNEFNTENVLGWKTGKLIFKSATLKQVREGLEEWYGVRINIAGNPRNKWRFNGKFENQTLENVLKSISNIENFNYTIEDKKVKIQFND</sequence>
<evidence type="ECO:0000256" key="1">
    <source>
        <dbReference type="SAM" id="Phobius"/>
    </source>
</evidence>
<dbReference type="RefSeq" id="WP_111318757.1">
    <property type="nucleotide sequence ID" value="NZ_QKZT01000007.1"/>
</dbReference>
<feature type="transmembrane region" description="Helical" evidence="1">
    <location>
        <begin position="100"/>
        <end position="122"/>
    </location>
</feature>
<dbReference type="InterPro" id="IPR006860">
    <property type="entry name" value="FecR"/>
</dbReference>
<evidence type="ECO:0000259" key="2">
    <source>
        <dbReference type="Pfam" id="PF04773"/>
    </source>
</evidence>